<dbReference type="AlphaFoldDB" id="A0ABD3BY39"/>
<comment type="caution">
    <text evidence="8">The sequence shown here is derived from an EMBL/GenBank/DDBJ whole genome shotgun (WGS) entry which is preliminary data.</text>
</comment>
<sequence length="319" mass="35651">MDDNNSMNVNRADIDLNQVPIDPHPFHDISYESLLLDRAQELVEERIRQLEGVTARERQRQDRNAVEITTVDGVNNNTVEVGKGCKGDGSHLVAKALEIDSGSKNPVIETQSFYHCIICFDVAIEPVLTCCGHLYCWACFYQVPSTELNTKECPMCKGEVAENAVFPIYGNSGGERVDETEWGVKIPPRPKARRVESIRQRFAAAGVHNNSVEEVLRHMMISIEANPRAAGGSRVRVNQVPRILLESGASLATLSSALVSAKRLVEELEMVINSRLSADEPQASGSDARARRTSRNISMWMDNPNRVRETRVSRRRRLN</sequence>
<proteinExistence type="predicted"/>
<accession>A0ABD3BY39</accession>
<dbReference type="InterPro" id="IPR013083">
    <property type="entry name" value="Znf_RING/FYVE/PHD"/>
</dbReference>
<dbReference type="InterPro" id="IPR001841">
    <property type="entry name" value="Znf_RING"/>
</dbReference>
<dbReference type="InterPro" id="IPR045103">
    <property type="entry name" value="RNF5/RNF185-like"/>
</dbReference>
<evidence type="ECO:0000256" key="2">
    <source>
        <dbReference type="ARBA" id="ARBA00004906"/>
    </source>
</evidence>
<feature type="domain" description="RING-type" evidence="7">
    <location>
        <begin position="116"/>
        <end position="157"/>
    </location>
</feature>
<evidence type="ECO:0000256" key="1">
    <source>
        <dbReference type="ARBA" id="ARBA00000900"/>
    </source>
</evidence>
<dbReference type="Gene3D" id="3.30.40.10">
    <property type="entry name" value="Zinc/RING finger domain, C3HC4 (zinc finger)"/>
    <property type="match status" value="1"/>
</dbReference>
<gene>
    <name evidence="8" type="ORF">CASFOL_033836</name>
</gene>
<evidence type="ECO:0000313" key="9">
    <source>
        <dbReference type="Proteomes" id="UP001632038"/>
    </source>
</evidence>
<keyword evidence="9" id="KW-1185">Reference proteome</keyword>
<dbReference type="GO" id="GO:0005789">
    <property type="term" value="C:endoplasmic reticulum membrane"/>
    <property type="evidence" value="ECO:0007669"/>
    <property type="project" value="UniProtKB-SubCell"/>
</dbReference>
<comment type="pathway">
    <text evidence="2 6">Protein modification; protein ubiquitination.</text>
</comment>
<keyword evidence="3 6" id="KW-0808">Transferase</keyword>
<evidence type="ECO:0000256" key="5">
    <source>
        <dbReference type="PROSITE-ProRule" id="PRU00175"/>
    </source>
</evidence>
<protein>
    <recommendedName>
        <fullName evidence="6">E3 ubiquitin-protein ligase RMA</fullName>
        <ecNumber evidence="6">2.3.2.27</ecNumber>
    </recommendedName>
    <alternativeName>
        <fullName evidence="6">Protein RING membrane-anchor</fullName>
    </alternativeName>
    <alternativeName>
        <fullName evidence="6">RING-type E3 ubiquitin transferase RMA</fullName>
    </alternativeName>
</protein>
<dbReference type="PANTHER" id="PTHR12313">
    <property type="entry name" value="E3 UBIQUITIN-PROTEIN LIGASE RNF5-RELATED"/>
    <property type="match status" value="1"/>
</dbReference>
<comment type="function">
    <text evidence="6">E3 ubiquitin-protein ligase.</text>
</comment>
<dbReference type="SMART" id="SM00184">
    <property type="entry name" value="RING"/>
    <property type="match status" value="1"/>
</dbReference>
<dbReference type="Pfam" id="PF13920">
    <property type="entry name" value="zf-C3HC4_3"/>
    <property type="match status" value="1"/>
</dbReference>
<dbReference type="GO" id="GO:0008270">
    <property type="term" value="F:zinc ion binding"/>
    <property type="evidence" value="ECO:0007669"/>
    <property type="project" value="UniProtKB-KW"/>
</dbReference>
<evidence type="ECO:0000256" key="4">
    <source>
        <dbReference type="ARBA" id="ARBA00022786"/>
    </source>
</evidence>
<dbReference type="EC" id="2.3.2.27" evidence="6"/>
<keyword evidence="5 6" id="KW-0863">Zinc-finger</keyword>
<keyword evidence="6" id="KW-0862">Zinc</keyword>
<dbReference type="SUPFAM" id="SSF57850">
    <property type="entry name" value="RING/U-box"/>
    <property type="match status" value="1"/>
</dbReference>
<dbReference type="EMBL" id="JAVIJP010000060">
    <property type="protein sequence ID" value="KAL3622425.1"/>
    <property type="molecule type" value="Genomic_DNA"/>
</dbReference>
<evidence type="ECO:0000256" key="6">
    <source>
        <dbReference type="RuleBase" id="RU369090"/>
    </source>
</evidence>
<comment type="domain">
    <text evidence="6">The RING-type zinc finger domain is responsible for E3 ligase activity.</text>
</comment>
<comment type="catalytic activity">
    <reaction evidence="1 6">
        <text>S-ubiquitinyl-[E2 ubiquitin-conjugating enzyme]-L-cysteine + [acceptor protein]-L-lysine = [E2 ubiquitin-conjugating enzyme]-L-cysteine + N(6)-ubiquitinyl-[acceptor protein]-L-lysine.</text>
        <dbReference type="EC" id="2.3.2.27"/>
    </reaction>
</comment>
<dbReference type="GO" id="GO:0061630">
    <property type="term" value="F:ubiquitin protein ligase activity"/>
    <property type="evidence" value="ECO:0007669"/>
    <property type="project" value="UniProtKB-UniRule"/>
</dbReference>
<dbReference type="PROSITE" id="PS50089">
    <property type="entry name" value="ZF_RING_2"/>
    <property type="match status" value="1"/>
</dbReference>
<dbReference type="GO" id="GO:0006511">
    <property type="term" value="P:ubiquitin-dependent protein catabolic process"/>
    <property type="evidence" value="ECO:0007669"/>
    <property type="project" value="UniProtKB-UniRule"/>
</dbReference>
<organism evidence="8 9">
    <name type="scientific">Castilleja foliolosa</name>
    <dbReference type="NCBI Taxonomy" id="1961234"/>
    <lineage>
        <taxon>Eukaryota</taxon>
        <taxon>Viridiplantae</taxon>
        <taxon>Streptophyta</taxon>
        <taxon>Embryophyta</taxon>
        <taxon>Tracheophyta</taxon>
        <taxon>Spermatophyta</taxon>
        <taxon>Magnoliopsida</taxon>
        <taxon>eudicotyledons</taxon>
        <taxon>Gunneridae</taxon>
        <taxon>Pentapetalae</taxon>
        <taxon>asterids</taxon>
        <taxon>lamiids</taxon>
        <taxon>Lamiales</taxon>
        <taxon>Orobanchaceae</taxon>
        <taxon>Pedicularideae</taxon>
        <taxon>Castillejinae</taxon>
        <taxon>Castilleja</taxon>
    </lineage>
</organism>
<evidence type="ECO:0000256" key="3">
    <source>
        <dbReference type="ARBA" id="ARBA00022679"/>
    </source>
</evidence>
<comment type="subcellular location">
    <subcellularLocation>
        <location evidence="6">Endoplasmic reticulum membrane</location>
        <topology evidence="6">Single-pass type IV membrane protein</topology>
    </subcellularLocation>
</comment>
<evidence type="ECO:0000259" key="7">
    <source>
        <dbReference type="PROSITE" id="PS50089"/>
    </source>
</evidence>
<keyword evidence="6" id="KW-0479">Metal-binding</keyword>
<keyword evidence="4 6" id="KW-0833">Ubl conjugation pathway</keyword>
<dbReference type="Proteomes" id="UP001632038">
    <property type="component" value="Unassembled WGS sequence"/>
</dbReference>
<name>A0ABD3BY39_9LAMI</name>
<reference evidence="9" key="1">
    <citation type="journal article" date="2024" name="IScience">
        <title>Strigolactones Initiate the Formation of Haustorium-like Structures in Castilleja.</title>
        <authorList>
            <person name="Buerger M."/>
            <person name="Peterson D."/>
            <person name="Chory J."/>
        </authorList>
    </citation>
    <scope>NUCLEOTIDE SEQUENCE [LARGE SCALE GENOMIC DNA]</scope>
</reference>
<keyword evidence="6" id="KW-0256">Endoplasmic reticulum</keyword>
<evidence type="ECO:0000313" key="8">
    <source>
        <dbReference type="EMBL" id="KAL3622425.1"/>
    </source>
</evidence>